<dbReference type="STRING" id="90262.A0A1X2I8G1"/>
<sequence length="354" mass="40842">MENIRLNSNHLFRYRKVTDDTTSLSLHLTTWQKDYKEKLGLLSSEHATSNDTNADETILPLHPKQLELEIARYQDHINELKYQYVQLATKHQFLLALLQDPPRDVRSDQVRKLETVVLEQSAELGILLKDLTKLKHIIAEGNATNEKARQQLKESGDEMIKLIDEIEDQKQSLASLTLQIEQYKKKRTPEEAKAILEQQTRTLAEINKTTDHQRDAIMEMEWQLDDRLQEVQALEATLRQAEAKAKEAVEKSGQRDLVVEQQEAWYREMAQFCHSSFGIHKVDVAIDLIQVEFARGHVLSIHVDPLTERITDISVNNEDDSMEYEDLKTLAEGQLVKEIASTVVLETLARIRQS</sequence>
<proteinExistence type="predicted"/>
<dbReference type="GO" id="GO:0000776">
    <property type="term" value="C:kinetochore"/>
    <property type="evidence" value="ECO:0007669"/>
    <property type="project" value="InterPro"/>
</dbReference>
<evidence type="ECO:0000313" key="4">
    <source>
        <dbReference type="Proteomes" id="UP000193560"/>
    </source>
</evidence>
<dbReference type="Pfam" id="PF20882">
    <property type="entry name" value="Sos7"/>
    <property type="match status" value="1"/>
</dbReference>
<protein>
    <recommendedName>
        <fullName evidence="2">Kinetochore protein Sos7 coiled-coil domain-containing protein</fullName>
    </recommendedName>
</protein>
<dbReference type="PANTHER" id="PTHR37329:SF1">
    <property type="entry name" value="KINETOCHORE PROTEIN SOS7"/>
    <property type="match status" value="1"/>
</dbReference>
<feature type="coiled-coil region" evidence="1">
    <location>
        <begin position="145"/>
        <end position="186"/>
    </location>
</feature>
<dbReference type="Proteomes" id="UP000193560">
    <property type="component" value="Unassembled WGS sequence"/>
</dbReference>
<evidence type="ECO:0000313" key="3">
    <source>
        <dbReference type="EMBL" id="ORZ11478.1"/>
    </source>
</evidence>
<dbReference type="PANTHER" id="PTHR37329">
    <property type="entry name" value="KINETOCHORE PROTEIN SOS7"/>
    <property type="match status" value="1"/>
</dbReference>
<dbReference type="GO" id="GO:0051315">
    <property type="term" value="P:attachment of mitotic spindle microtubules to kinetochore"/>
    <property type="evidence" value="ECO:0007669"/>
    <property type="project" value="TreeGrafter"/>
</dbReference>
<accession>A0A1X2I8G1</accession>
<organism evidence="3 4">
    <name type="scientific">Absidia repens</name>
    <dbReference type="NCBI Taxonomy" id="90262"/>
    <lineage>
        <taxon>Eukaryota</taxon>
        <taxon>Fungi</taxon>
        <taxon>Fungi incertae sedis</taxon>
        <taxon>Mucoromycota</taxon>
        <taxon>Mucoromycotina</taxon>
        <taxon>Mucoromycetes</taxon>
        <taxon>Mucorales</taxon>
        <taxon>Cunninghamellaceae</taxon>
        <taxon>Absidia</taxon>
    </lineage>
</organism>
<keyword evidence="4" id="KW-1185">Reference proteome</keyword>
<keyword evidence="1" id="KW-0175">Coiled coil</keyword>
<evidence type="ECO:0000259" key="2">
    <source>
        <dbReference type="Pfam" id="PF20882"/>
    </source>
</evidence>
<dbReference type="AlphaFoldDB" id="A0A1X2I8G1"/>
<dbReference type="InterPro" id="IPR048781">
    <property type="entry name" value="Sos7_CC"/>
</dbReference>
<comment type="caution">
    <text evidence="3">The sequence shown here is derived from an EMBL/GenBank/DDBJ whole genome shotgun (WGS) entry which is preliminary data.</text>
</comment>
<name>A0A1X2I8G1_9FUNG</name>
<gene>
    <name evidence="3" type="ORF">BCR42DRAFT_494013</name>
</gene>
<feature type="domain" description="Kinetochore protein Sos7 coiled-coil" evidence="2">
    <location>
        <begin position="78"/>
        <end position="124"/>
    </location>
</feature>
<dbReference type="InterPro" id="IPR037475">
    <property type="entry name" value="Sos7"/>
</dbReference>
<dbReference type="EMBL" id="MCGE01000021">
    <property type="protein sequence ID" value="ORZ11478.1"/>
    <property type="molecule type" value="Genomic_DNA"/>
</dbReference>
<reference evidence="3 4" key="1">
    <citation type="submission" date="2016-07" db="EMBL/GenBank/DDBJ databases">
        <title>Pervasive Adenine N6-methylation of Active Genes in Fungi.</title>
        <authorList>
            <consortium name="DOE Joint Genome Institute"/>
            <person name="Mondo S.J."/>
            <person name="Dannebaum R.O."/>
            <person name="Kuo R.C."/>
            <person name="Labutti K."/>
            <person name="Haridas S."/>
            <person name="Kuo A."/>
            <person name="Salamov A."/>
            <person name="Ahrendt S.R."/>
            <person name="Lipzen A."/>
            <person name="Sullivan W."/>
            <person name="Andreopoulos W.B."/>
            <person name="Clum A."/>
            <person name="Lindquist E."/>
            <person name="Daum C."/>
            <person name="Ramamoorthy G.K."/>
            <person name="Gryganskyi A."/>
            <person name="Culley D."/>
            <person name="Magnuson J.K."/>
            <person name="James T.Y."/>
            <person name="O'Malley M.A."/>
            <person name="Stajich J.E."/>
            <person name="Spatafora J.W."/>
            <person name="Visel A."/>
            <person name="Grigoriev I.V."/>
        </authorList>
    </citation>
    <scope>NUCLEOTIDE SEQUENCE [LARGE SCALE GENOMIC DNA]</scope>
    <source>
        <strain evidence="3 4">NRRL 1336</strain>
    </source>
</reference>
<feature type="coiled-coil region" evidence="1">
    <location>
        <begin position="217"/>
        <end position="251"/>
    </location>
</feature>
<evidence type="ECO:0000256" key="1">
    <source>
        <dbReference type="SAM" id="Coils"/>
    </source>
</evidence>
<dbReference type="GO" id="GO:0034501">
    <property type="term" value="P:protein localization to kinetochore"/>
    <property type="evidence" value="ECO:0007669"/>
    <property type="project" value="InterPro"/>
</dbReference>
<dbReference type="OrthoDB" id="18959at2759"/>